<dbReference type="Proteomes" id="UP001500266">
    <property type="component" value="Unassembled WGS sequence"/>
</dbReference>
<dbReference type="EMBL" id="BAABDO010000030">
    <property type="protein sequence ID" value="GAA4139513.1"/>
    <property type="molecule type" value="Genomic_DNA"/>
</dbReference>
<evidence type="ECO:0008006" key="3">
    <source>
        <dbReference type="Google" id="ProtNLM"/>
    </source>
</evidence>
<keyword evidence="2" id="KW-1185">Reference proteome</keyword>
<reference evidence="2" key="1">
    <citation type="journal article" date="2019" name="Int. J. Syst. Evol. Microbiol.">
        <title>The Global Catalogue of Microorganisms (GCM) 10K type strain sequencing project: providing services to taxonomists for standard genome sequencing and annotation.</title>
        <authorList>
            <consortium name="The Broad Institute Genomics Platform"/>
            <consortium name="The Broad Institute Genome Sequencing Center for Infectious Disease"/>
            <person name="Wu L."/>
            <person name="Ma J."/>
        </authorList>
    </citation>
    <scope>NUCLEOTIDE SEQUENCE [LARGE SCALE GENOMIC DNA]</scope>
    <source>
        <strain evidence="2">JCM 17316</strain>
    </source>
</reference>
<evidence type="ECO:0000313" key="2">
    <source>
        <dbReference type="Proteomes" id="UP001500266"/>
    </source>
</evidence>
<evidence type="ECO:0000313" key="1">
    <source>
        <dbReference type="EMBL" id="GAA4139513.1"/>
    </source>
</evidence>
<organism evidence="1 2">
    <name type="scientific">Actinomadura keratinilytica</name>
    <dbReference type="NCBI Taxonomy" id="547461"/>
    <lineage>
        <taxon>Bacteria</taxon>
        <taxon>Bacillati</taxon>
        <taxon>Actinomycetota</taxon>
        <taxon>Actinomycetes</taxon>
        <taxon>Streptosporangiales</taxon>
        <taxon>Thermomonosporaceae</taxon>
        <taxon>Actinomadura</taxon>
    </lineage>
</organism>
<protein>
    <recommendedName>
        <fullName evidence="3">Regulatory protein</fullName>
    </recommendedName>
</protein>
<proteinExistence type="predicted"/>
<name>A0ABP7YQ11_9ACTN</name>
<gene>
    <name evidence="1" type="ORF">GCM10022416_25830</name>
</gene>
<comment type="caution">
    <text evidence="1">The sequence shown here is derived from an EMBL/GenBank/DDBJ whole genome shotgun (WGS) entry which is preliminary data.</text>
</comment>
<dbReference type="RefSeq" id="WP_345020928.1">
    <property type="nucleotide sequence ID" value="NZ_BAABDO010000030.1"/>
</dbReference>
<accession>A0ABP7YQ11</accession>
<sequence length="123" mass="12606">MRSIPVDVSALTFVCVSAPRPKLSRETGEVKVDRDGNTVFTVGLSAAGESGRVELLNVAVSGDPGVTVGQVVRPVGLVAFPWEWQTGGRVRWGIAYRAAQIVPVVAGAVPVAGEAGEAPAAVA</sequence>